<dbReference type="AlphaFoldDB" id="A0A7I7QLN9"/>
<evidence type="ECO:0000313" key="2">
    <source>
        <dbReference type="EMBL" id="BBY27268.1"/>
    </source>
</evidence>
<sequence length="117" mass="11713">MPPLRLLPSVFGIDEENPLMEPMSHNPAAVGVGAQVVANGVRGLAGGTAATAEVTALAPAGADEISLQAAMAFAMEGASTLALNALAQEELSRTGAAYMEIASVYTTVDGENAAVLS</sequence>
<feature type="domain" description="PE" evidence="1">
    <location>
        <begin position="23"/>
        <end position="111"/>
    </location>
</feature>
<gene>
    <name evidence="2" type="primary">PE35</name>
    <name evidence="2" type="ORF">MSEDJ_13640</name>
</gene>
<dbReference type="InterPro" id="IPR000084">
    <property type="entry name" value="PE-PGRS_N"/>
</dbReference>
<protein>
    <submittedName>
        <fullName evidence="2">Putative PE family protein PE35</fullName>
    </submittedName>
</protein>
<accession>A0A7I7QLN9</accession>
<evidence type="ECO:0000313" key="3">
    <source>
        <dbReference type="Proteomes" id="UP000467193"/>
    </source>
</evidence>
<keyword evidence="3" id="KW-1185">Reference proteome</keyword>
<dbReference type="KEGG" id="msei:MSEDJ_13640"/>
<name>A0A7I7QLN9_9MYCO</name>
<reference evidence="2 3" key="1">
    <citation type="journal article" date="2019" name="Emerg. Microbes Infect.">
        <title>Comprehensive subspecies identification of 175 nontuberculous mycobacteria species based on 7547 genomic profiles.</title>
        <authorList>
            <person name="Matsumoto Y."/>
            <person name="Kinjo T."/>
            <person name="Motooka D."/>
            <person name="Nabeya D."/>
            <person name="Jung N."/>
            <person name="Uechi K."/>
            <person name="Horii T."/>
            <person name="Iida T."/>
            <person name="Fujita J."/>
            <person name="Nakamura S."/>
        </authorList>
    </citation>
    <scope>NUCLEOTIDE SEQUENCE [LARGE SCALE GENOMIC DNA]</scope>
    <source>
        <strain evidence="2 3">JCM 17899</strain>
    </source>
</reference>
<dbReference type="Pfam" id="PF00934">
    <property type="entry name" value="PE"/>
    <property type="match status" value="1"/>
</dbReference>
<organism evidence="2 3">
    <name type="scientific">Mycolicibacterium sediminis</name>
    <dbReference type="NCBI Taxonomy" id="1286180"/>
    <lineage>
        <taxon>Bacteria</taxon>
        <taxon>Bacillati</taxon>
        <taxon>Actinomycetota</taxon>
        <taxon>Actinomycetes</taxon>
        <taxon>Mycobacteriales</taxon>
        <taxon>Mycobacteriaceae</taxon>
        <taxon>Mycolicibacterium</taxon>
    </lineage>
</organism>
<dbReference type="Gene3D" id="1.10.287.850">
    <property type="entry name" value="HP0062-like domain"/>
    <property type="match status" value="1"/>
</dbReference>
<dbReference type="Proteomes" id="UP000467193">
    <property type="component" value="Chromosome"/>
</dbReference>
<proteinExistence type="predicted"/>
<dbReference type="EMBL" id="AP022588">
    <property type="protein sequence ID" value="BBY27268.1"/>
    <property type="molecule type" value="Genomic_DNA"/>
</dbReference>
<evidence type="ECO:0000259" key="1">
    <source>
        <dbReference type="Pfam" id="PF00934"/>
    </source>
</evidence>